<dbReference type="Pfam" id="PF13878">
    <property type="entry name" value="zf-C2H2_3"/>
    <property type="match status" value="1"/>
</dbReference>
<feature type="domain" description="N-acetyltransferase ESCO zinc-finger" evidence="11">
    <location>
        <begin position="92"/>
        <end position="129"/>
    </location>
</feature>
<dbReference type="AlphaFoldDB" id="A0A2D3VLL8"/>
<gene>
    <name evidence="13" type="ORF">RCC_09168</name>
</gene>
<dbReference type="GO" id="GO:0005634">
    <property type="term" value="C:nucleus"/>
    <property type="evidence" value="ECO:0007669"/>
    <property type="project" value="UniProtKB-SubCell"/>
</dbReference>
<dbReference type="EMBL" id="FJUY01000016">
    <property type="protein sequence ID" value="CZT23454.1"/>
    <property type="molecule type" value="Genomic_DNA"/>
</dbReference>
<keyword evidence="5" id="KW-0863">Zinc-finger</keyword>
<dbReference type="SUPFAM" id="SSF55729">
    <property type="entry name" value="Acyl-CoA N-acyltransferases (Nat)"/>
    <property type="match status" value="1"/>
</dbReference>
<dbReference type="InterPro" id="IPR016181">
    <property type="entry name" value="Acyl_CoA_acyltransferase"/>
</dbReference>
<dbReference type="GeneID" id="35604240"/>
<keyword evidence="3" id="KW-0808">Transferase</keyword>
<feature type="domain" description="N-acetyltransferase ESCO acetyl-transferase" evidence="12">
    <location>
        <begin position="371"/>
        <end position="412"/>
    </location>
</feature>
<dbReference type="InterPro" id="IPR028009">
    <property type="entry name" value="ESCO_Acetyltransf_dom"/>
</dbReference>
<evidence type="ECO:0000259" key="11">
    <source>
        <dbReference type="Pfam" id="PF13878"/>
    </source>
</evidence>
<dbReference type="PANTHER" id="PTHR45884:SF2">
    <property type="entry name" value="N-ACETYLTRANSFERASE ECO"/>
    <property type="match status" value="1"/>
</dbReference>
<dbReference type="GO" id="GO:0000785">
    <property type="term" value="C:chromatin"/>
    <property type="evidence" value="ECO:0007669"/>
    <property type="project" value="TreeGrafter"/>
</dbReference>
<evidence type="ECO:0000256" key="9">
    <source>
        <dbReference type="ARBA" id="ARBA00023315"/>
    </source>
</evidence>
<comment type="similarity">
    <text evidence="2">Belongs to the acetyltransferase family. ECO subfamily.</text>
</comment>
<feature type="domain" description="N-acetyltransferase ESCO acetyl-transferase" evidence="12">
    <location>
        <begin position="305"/>
        <end position="334"/>
    </location>
</feature>
<evidence type="ECO:0000313" key="14">
    <source>
        <dbReference type="Proteomes" id="UP000225277"/>
    </source>
</evidence>
<evidence type="ECO:0000256" key="1">
    <source>
        <dbReference type="ARBA" id="ARBA00004123"/>
    </source>
</evidence>
<dbReference type="Pfam" id="PF13880">
    <property type="entry name" value="Acetyltransf_13"/>
    <property type="match status" value="2"/>
</dbReference>
<dbReference type="PANTHER" id="PTHR45884">
    <property type="entry name" value="N-ACETYLTRANSFERASE ECO"/>
    <property type="match status" value="1"/>
</dbReference>
<evidence type="ECO:0000259" key="12">
    <source>
        <dbReference type="Pfam" id="PF13880"/>
    </source>
</evidence>
<evidence type="ECO:0000256" key="2">
    <source>
        <dbReference type="ARBA" id="ARBA00005816"/>
    </source>
</evidence>
<dbReference type="Proteomes" id="UP000225277">
    <property type="component" value="Unassembled WGS sequence"/>
</dbReference>
<evidence type="ECO:0000256" key="5">
    <source>
        <dbReference type="ARBA" id="ARBA00022771"/>
    </source>
</evidence>
<evidence type="ECO:0000256" key="3">
    <source>
        <dbReference type="ARBA" id="ARBA00022679"/>
    </source>
</evidence>
<keyword evidence="9" id="KW-0012">Acyltransferase</keyword>
<keyword evidence="7" id="KW-0539">Nucleus</keyword>
<evidence type="ECO:0000256" key="6">
    <source>
        <dbReference type="ARBA" id="ARBA00022833"/>
    </source>
</evidence>
<keyword evidence="8" id="KW-0131">Cell cycle</keyword>
<dbReference type="GO" id="GO:0061733">
    <property type="term" value="F:protein-lysine-acetyltransferase activity"/>
    <property type="evidence" value="ECO:0007669"/>
    <property type="project" value="TreeGrafter"/>
</dbReference>
<dbReference type="InterPro" id="IPR028005">
    <property type="entry name" value="AcTrfase_ESCO_Znf_dom"/>
</dbReference>
<accession>A0A2D3VLL8</accession>
<dbReference type="CDD" id="cd04301">
    <property type="entry name" value="NAT_SF"/>
    <property type="match status" value="1"/>
</dbReference>
<evidence type="ECO:0000256" key="4">
    <source>
        <dbReference type="ARBA" id="ARBA00022723"/>
    </source>
</evidence>
<keyword evidence="14" id="KW-1185">Reference proteome</keyword>
<proteinExistence type="inferred from homology"/>
<comment type="subcellular location">
    <subcellularLocation>
        <location evidence="1">Nucleus</location>
    </subcellularLocation>
</comment>
<reference evidence="13 14" key="1">
    <citation type="submission" date="2016-03" db="EMBL/GenBank/DDBJ databases">
        <authorList>
            <person name="Ploux O."/>
        </authorList>
    </citation>
    <scope>NUCLEOTIDE SEQUENCE [LARGE SCALE GENOMIC DNA]</scope>
    <source>
        <strain evidence="13 14">URUG2</strain>
    </source>
</reference>
<evidence type="ECO:0000256" key="7">
    <source>
        <dbReference type="ARBA" id="ARBA00023242"/>
    </source>
</evidence>
<evidence type="ECO:0000313" key="13">
    <source>
        <dbReference type="EMBL" id="CZT23454.1"/>
    </source>
</evidence>
<sequence>MMESRAIETENAAPPSTPATAAPSSDAVDASTPPSSPPAFPWELEKEMQQTYHAPERNVFSVLGKRKLTAMSENVITTAARKTKRSDDGKTQMQLHLGQKIQKRCKECGMQYVASSNEDRQLHAKFHKQHTEGVDVGITFVEHAPGGMGRRLYDGVEGREGDKIVMVDCFDKKPRRRKGQEVLDIVQRDLGAVEIAEADIWEAPKDDIAEPRFRSLMYVREGKCLGFLLVERISEAFEVLPPTIPSEEAARHTPAPDKHLATAKTSALAALKARKMAAEAARLQKEALLQAAAKKPLVLSKVRSPAVLGICRIWTLPSHRGQGIAVALLDAAVEWHNGHVKFIEKDFPKLKLKWRSEKLNGEALAEKIAIVEERMRTSKVIEKKDVAFSQPTAAGTKLARKWTGKMSGWKVYVD</sequence>
<dbReference type="STRING" id="112498.A0A2D3VLL8"/>
<dbReference type="GO" id="GO:0008270">
    <property type="term" value="F:zinc ion binding"/>
    <property type="evidence" value="ECO:0007669"/>
    <property type="project" value="UniProtKB-KW"/>
</dbReference>
<dbReference type="OrthoDB" id="428854at2759"/>
<dbReference type="Gene3D" id="3.40.630.30">
    <property type="match status" value="1"/>
</dbReference>
<protein>
    <submittedName>
        <fullName evidence="13">Uncharacterized protein</fullName>
    </submittedName>
</protein>
<feature type="region of interest" description="Disordered" evidence="10">
    <location>
        <begin position="1"/>
        <end position="41"/>
    </location>
</feature>
<feature type="compositionally biased region" description="Low complexity" evidence="10">
    <location>
        <begin position="12"/>
        <end position="33"/>
    </location>
</feature>
<name>A0A2D3VLL8_9PEZI</name>
<keyword evidence="4" id="KW-0479">Metal-binding</keyword>
<dbReference type="RefSeq" id="XP_023630178.1">
    <property type="nucleotide sequence ID" value="XM_023774410.1"/>
</dbReference>
<evidence type="ECO:0000256" key="10">
    <source>
        <dbReference type="SAM" id="MobiDB-lite"/>
    </source>
</evidence>
<dbReference type="GO" id="GO:0007064">
    <property type="term" value="P:mitotic sister chromatid cohesion"/>
    <property type="evidence" value="ECO:0007669"/>
    <property type="project" value="TreeGrafter"/>
</dbReference>
<evidence type="ECO:0000256" key="8">
    <source>
        <dbReference type="ARBA" id="ARBA00023306"/>
    </source>
</evidence>
<keyword evidence="6" id="KW-0862">Zinc</keyword>
<organism evidence="13 14">
    <name type="scientific">Ramularia collo-cygni</name>
    <dbReference type="NCBI Taxonomy" id="112498"/>
    <lineage>
        <taxon>Eukaryota</taxon>
        <taxon>Fungi</taxon>
        <taxon>Dikarya</taxon>
        <taxon>Ascomycota</taxon>
        <taxon>Pezizomycotina</taxon>
        <taxon>Dothideomycetes</taxon>
        <taxon>Dothideomycetidae</taxon>
        <taxon>Mycosphaerellales</taxon>
        <taxon>Mycosphaerellaceae</taxon>
        <taxon>Ramularia</taxon>
    </lineage>
</organism>